<dbReference type="InterPro" id="IPR014710">
    <property type="entry name" value="RmlC-like_jellyroll"/>
</dbReference>
<dbReference type="GO" id="GO:0009893">
    <property type="term" value="P:positive regulation of metabolic process"/>
    <property type="evidence" value="ECO:0007669"/>
    <property type="project" value="UniProtKB-ARBA"/>
</dbReference>
<proteinExistence type="predicted"/>
<keyword evidence="8" id="KW-1185">Reference proteome</keyword>
<evidence type="ECO:0000256" key="1">
    <source>
        <dbReference type="ARBA" id="ARBA00023015"/>
    </source>
</evidence>
<dbReference type="GO" id="GO:0003700">
    <property type="term" value="F:DNA-binding transcription factor activity"/>
    <property type="evidence" value="ECO:0007669"/>
    <property type="project" value="InterPro"/>
</dbReference>
<dbReference type="Gene3D" id="1.10.10.60">
    <property type="entry name" value="Homeodomain-like"/>
    <property type="match status" value="1"/>
</dbReference>
<evidence type="ECO:0000313" key="7">
    <source>
        <dbReference type="EMBL" id="EON93555.1"/>
    </source>
</evidence>
<dbReference type="RefSeq" id="WP_012136515.1">
    <property type="nucleotide sequence ID" value="NZ_KE007306.1"/>
</dbReference>
<reference evidence="7 8" key="1">
    <citation type="journal article" date="2013" name="Genome Announc.">
        <title>Draft Genome Sequence of the Moderately Halophilic Bacterium Marinobacter lipolyticus Strain SM19.</title>
        <authorList>
            <person name="Papke R.T."/>
            <person name="de la Haba R.R."/>
            <person name="Infante-Dominguez C."/>
            <person name="Perez D."/>
            <person name="Sanchez-Porro C."/>
            <person name="Lapierre P."/>
            <person name="Ventosa A."/>
        </authorList>
    </citation>
    <scope>NUCLEOTIDE SEQUENCE [LARGE SCALE GENOMIC DNA]</scope>
    <source>
        <strain evidence="7 8">SM19</strain>
    </source>
</reference>
<evidence type="ECO:0000313" key="8">
    <source>
        <dbReference type="Proteomes" id="UP000016540"/>
    </source>
</evidence>
<accession>R8B4M5</accession>
<feature type="domain" description="HTH araC/xylS-type" evidence="6">
    <location>
        <begin position="181"/>
        <end position="278"/>
    </location>
</feature>
<dbReference type="InterPro" id="IPR018060">
    <property type="entry name" value="HTH_AraC"/>
</dbReference>
<evidence type="ECO:0000256" key="3">
    <source>
        <dbReference type="ARBA" id="ARBA00023159"/>
    </source>
</evidence>
<keyword evidence="3" id="KW-0010">Activator</keyword>
<dbReference type="SUPFAM" id="SSF46689">
    <property type="entry name" value="Homeodomain-like"/>
    <property type="match status" value="2"/>
</dbReference>
<dbReference type="STRING" id="1318628.MARLIPOL_02580"/>
<dbReference type="AlphaFoldDB" id="R8B4M5"/>
<dbReference type="PROSITE" id="PS00041">
    <property type="entry name" value="HTH_ARAC_FAMILY_1"/>
    <property type="match status" value="1"/>
</dbReference>
<name>R8B4M5_9GAMM</name>
<dbReference type="PROSITE" id="PS01124">
    <property type="entry name" value="HTH_ARAC_FAMILY_2"/>
    <property type="match status" value="1"/>
</dbReference>
<keyword evidence="4" id="KW-0804">Transcription</keyword>
<dbReference type="InterPro" id="IPR018062">
    <property type="entry name" value="HTH_AraC-typ_CS"/>
</dbReference>
<dbReference type="Pfam" id="PF02311">
    <property type="entry name" value="AraC_binding"/>
    <property type="match status" value="1"/>
</dbReference>
<dbReference type="EMBL" id="ASAD01000006">
    <property type="protein sequence ID" value="EON93555.1"/>
    <property type="molecule type" value="Genomic_DNA"/>
</dbReference>
<dbReference type="OrthoDB" id="9809338at2"/>
<dbReference type="SMART" id="SM00342">
    <property type="entry name" value="HTH_ARAC"/>
    <property type="match status" value="1"/>
</dbReference>
<organism evidence="7 8">
    <name type="scientific">Marinobacter lipolyticus SM19</name>
    <dbReference type="NCBI Taxonomy" id="1318628"/>
    <lineage>
        <taxon>Bacteria</taxon>
        <taxon>Pseudomonadati</taxon>
        <taxon>Pseudomonadota</taxon>
        <taxon>Gammaproteobacteria</taxon>
        <taxon>Pseudomonadales</taxon>
        <taxon>Marinobacteraceae</taxon>
        <taxon>Marinobacter</taxon>
    </lineage>
</organism>
<sequence length="290" mass="33218">MSRSSTPQPIFWRDSRLPHVELRVVEDGRKVCYAPHTHTQWSMGAITAGQSTFIYVDRRYRVGAGSSVFMNPEWVHNCNPIENQPWAYLMLYVNAEWLARLRFRLGLIDEPVWQDLDCDVSRSEPLFLGFRDLADCLLDEQVSIQQKRDRTETFLSEVMVSVSAPSMRSGGPFPPAPGPIQELARYLDDHCVDELSLTWMADRVALSPSHLVRVFRKHFGMTPYAYQINRRIQLGQRALKQGAPIADAALAAGFFDQPHFQRVFKRLVAATPGQYGRPLIKDQVQTTRRK</sequence>
<dbReference type="InterPro" id="IPR037923">
    <property type="entry name" value="HTH-like"/>
</dbReference>
<dbReference type="GO" id="GO:0043565">
    <property type="term" value="F:sequence-specific DNA binding"/>
    <property type="evidence" value="ECO:0007669"/>
    <property type="project" value="InterPro"/>
</dbReference>
<dbReference type="PANTHER" id="PTHR46796:SF2">
    <property type="entry name" value="TRANSCRIPTIONAL REGULATORY PROTEIN"/>
    <property type="match status" value="1"/>
</dbReference>
<dbReference type="PANTHER" id="PTHR46796">
    <property type="entry name" value="HTH-TYPE TRANSCRIPTIONAL ACTIVATOR RHAS-RELATED"/>
    <property type="match status" value="1"/>
</dbReference>
<evidence type="ECO:0000256" key="5">
    <source>
        <dbReference type="ARBA" id="ARBA00037345"/>
    </source>
</evidence>
<dbReference type="InterPro" id="IPR050204">
    <property type="entry name" value="AraC_XylS_family_regulators"/>
</dbReference>
<dbReference type="PATRIC" id="fig|1318628.3.peg.517"/>
<evidence type="ECO:0000256" key="4">
    <source>
        <dbReference type="ARBA" id="ARBA00023163"/>
    </source>
</evidence>
<protein>
    <submittedName>
        <fullName evidence="7">AraC family transcriptional regulator</fullName>
    </submittedName>
</protein>
<keyword evidence="1" id="KW-0805">Transcription regulation</keyword>
<dbReference type="SUPFAM" id="SSF51215">
    <property type="entry name" value="Regulatory protein AraC"/>
    <property type="match status" value="1"/>
</dbReference>
<comment type="caution">
    <text evidence="7">The sequence shown here is derived from an EMBL/GenBank/DDBJ whole genome shotgun (WGS) entry which is preliminary data.</text>
</comment>
<comment type="function">
    <text evidence="5">Regulatory protein of the TOL plasmid xyl operons. XylS activates the xylXYZLTEGFJQKIH operon required for the degradation of toluene, m-xylene and p-xylene.</text>
</comment>
<evidence type="ECO:0000259" key="6">
    <source>
        <dbReference type="PROSITE" id="PS01124"/>
    </source>
</evidence>
<dbReference type="Proteomes" id="UP000016540">
    <property type="component" value="Unassembled WGS sequence"/>
</dbReference>
<dbReference type="HOGENOM" id="CLU_000445_88_16_6"/>
<dbReference type="InterPro" id="IPR003313">
    <property type="entry name" value="AraC-bd"/>
</dbReference>
<dbReference type="InterPro" id="IPR009057">
    <property type="entry name" value="Homeodomain-like_sf"/>
</dbReference>
<dbReference type="Pfam" id="PF12833">
    <property type="entry name" value="HTH_18"/>
    <property type="match status" value="1"/>
</dbReference>
<evidence type="ECO:0000256" key="2">
    <source>
        <dbReference type="ARBA" id="ARBA00023125"/>
    </source>
</evidence>
<dbReference type="Gene3D" id="2.60.120.10">
    <property type="entry name" value="Jelly Rolls"/>
    <property type="match status" value="1"/>
</dbReference>
<gene>
    <name evidence="7" type="ORF">MARLIPOL_02580</name>
</gene>
<dbReference type="eggNOG" id="COG2207">
    <property type="taxonomic scope" value="Bacteria"/>
</dbReference>
<keyword evidence="2" id="KW-0238">DNA-binding</keyword>